<dbReference type="Gene3D" id="2.160.10.10">
    <property type="entry name" value="Hexapeptide repeat proteins"/>
    <property type="match status" value="1"/>
</dbReference>
<sequence>MKNITPLTSNLKPQTKPDSGFFVHESAYIDENVTIDSGTKIWHFSHILSNSTIGKNCNIGQNVVIGPDVTIGNQCKIQNNVSVFKGVTLEDGVFCGPSMVFTNIYNPRAEIVKMGQLRPTLIRHGTTLGANCTIVCGVTLGKYSFIGAGSVVTKDVDDYTLVIGNPARQVGYMCECGERLSDGLECSSCSKKYRESEDGLKIVL</sequence>
<dbReference type="SUPFAM" id="SSF51161">
    <property type="entry name" value="Trimeric LpxA-like enzymes"/>
    <property type="match status" value="1"/>
</dbReference>
<organism evidence="1">
    <name type="scientific">marine sediment metagenome</name>
    <dbReference type="NCBI Taxonomy" id="412755"/>
    <lineage>
        <taxon>unclassified sequences</taxon>
        <taxon>metagenomes</taxon>
        <taxon>ecological metagenomes</taxon>
    </lineage>
</organism>
<dbReference type="EMBL" id="LAZR01015506">
    <property type="protein sequence ID" value="KKM10706.1"/>
    <property type="molecule type" value="Genomic_DNA"/>
</dbReference>
<dbReference type="PANTHER" id="PTHR43300:SF4">
    <property type="entry name" value="ACYL-[ACYL-CARRIER-PROTEIN]--UDP-N-ACETYLGLUCOSAMINE O-ACYLTRANSFERASE"/>
    <property type="match status" value="1"/>
</dbReference>
<dbReference type="AlphaFoldDB" id="A0A0F9KBX2"/>
<dbReference type="PANTHER" id="PTHR43300">
    <property type="entry name" value="ACETYLTRANSFERASE"/>
    <property type="match status" value="1"/>
</dbReference>
<evidence type="ECO:0000313" key="1">
    <source>
        <dbReference type="EMBL" id="KKM10706.1"/>
    </source>
</evidence>
<proteinExistence type="predicted"/>
<name>A0A0F9KBX2_9ZZZZ</name>
<dbReference type="InterPro" id="IPR050179">
    <property type="entry name" value="Trans_hexapeptide_repeat"/>
</dbReference>
<reference evidence="1" key="1">
    <citation type="journal article" date="2015" name="Nature">
        <title>Complex archaea that bridge the gap between prokaryotes and eukaryotes.</title>
        <authorList>
            <person name="Spang A."/>
            <person name="Saw J.H."/>
            <person name="Jorgensen S.L."/>
            <person name="Zaremba-Niedzwiedzka K."/>
            <person name="Martijn J."/>
            <person name="Lind A.E."/>
            <person name="van Eijk R."/>
            <person name="Schleper C."/>
            <person name="Guy L."/>
            <person name="Ettema T.J."/>
        </authorList>
    </citation>
    <scope>NUCLEOTIDE SEQUENCE</scope>
</reference>
<dbReference type="InterPro" id="IPR001451">
    <property type="entry name" value="Hexapep"/>
</dbReference>
<gene>
    <name evidence="1" type="ORF">LCGC14_1721720</name>
</gene>
<comment type="caution">
    <text evidence="1">The sequence shown here is derived from an EMBL/GenBank/DDBJ whole genome shotgun (WGS) entry which is preliminary data.</text>
</comment>
<dbReference type="Pfam" id="PF00132">
    <property type="entry name" value="Hexapep"/>
    <property type="match status" value="2"/>
</dbReference>
<dbReference type="CDD" id="cd03358">
    <property type="entry name" value="LbH_WxcM_N_like"/>
    <property type="match status" value="1"/>
</dbReference>
<protein>
    <recommendedName>
        <fullName evidence="2">N-acetyltransferase</fullName>
    </recommendedName>
</protein>
<accession>A0A0F9KBX2</accession>
<evidence type="ECO:0008006" key="2">
    <source>
        <dbReference type="Google" id="ProtNLM"/>
    </source>
</evidence>
<dbReference type="InterPro" id="IPR011004">
    <property type="entry name" value="Trimer_LpxA-like_sf"/>
</dbReference>